<evidence type="ECO:0000313" key="16">
    <source>
        <dbReference type="Proteomes" id="UP000322225"/>
    </source>
</evidence>
<gene>
    <name evidence="15" type="ORF">CI109_106295</name>
</gene>
<keyword evidence="6 12" id="KW-1133">Transmembrane helix</keyword>
<reference evidence="15" key="1">
    <citation type="submission" date="2017-08" db="EMBL/GenBank/DDBJ databases">
        <authorList>
            <person name="Cuomo C."/>
            <person name="Billmyre B."/>
            <person name="Heitman J."/>
        </authorList>
    </citation>
    <scope>NUCLEOTIDE SEQUENCE</scope>
    <source>
        <strain evidence="15">CBS 12478</strain>
    </source>
</reference>
<dbReference type="EMBL" id="CP144061">
    <property type="protein sequence ID" value="WWD21807.1"/>
    <property type="molecule type" value="Genomic_DNA"/>
</dbReference>
<dbReference type="InterPro" id="IPR039261">
    <property type="entry name" value="FNR_nucleotide-bd"/>
</dbReference>
<dbReference type="SUPFAM" id="SSF52343">
    <property type="entry name" value="Ferredoxin reductase-like, C-terminal NADP-linked domain"/>
    <property type="match status" value="1"/>
</dbReference>
<dbReference type="InterPro" id="IPR051410">
    <property type="entry name" value="Ferric/Cupric_Reductase"/>
</dbReference>
<dbReference type="GO" id="GO:0006826">
    <property type="term" value="P:iron ion transport"/>
    <property type="evidence" value="ECO:0007669"/>
    <property type="project" value="TreeGrafter"/>
</dbReference>
<feature type="compositionally biased region" description="Basic and acidic residues" evidence="11">
    <location>
        <begin position="510"/>
        <end position="525"/>
    </location>
</feature>
<evidence type="ECO:0000256" key="10">
    <source>
        <dbReference type="ARBA" id="ARBA00023180"/>
    </source>
</evidence>
<evidence type="ECO:0000256" key="11">
    <source>
        <dbReference type="SAM" id="MobiDB-lite"/>
    </source>
</evidence>
<evidence type="ECO:0000256" key="7">
    <source>
        <dbReference type="ARBA" id="ARBA00023002"/>
    </source>
</evidence>
<keyword evidence="5" id="KW-0249">Electron transport</keyword>
<evidence type="ECO:0000256" key="13">
    <source>
        <dbReference type="SAM" id="SignalP"/>
    </source>
</evidence>
<dbReference type="InterPro" id="IPR013130">
    <property type="entry name" value="Fe3_Rdtase_TM_dom"/>
</dbReference>
<dbReference type="GO" id="GO:0006879">
    <property type="term" value="P:intracellular iron ion homeostasis"/>
    <property type="evidence" value="ECO:0007669"/>
    <property type="project" value="TreeGrafter"/>
</dbReference>
<keyword evidence="7" id="KW-0560">Oxidoreductase</keyword>
<comment type="similarity">
    <text evidence="2">Belongs to the ferric reductase (FRE) family.</text>
</comment>
<dbReference type="InterPro" id="IPR013112">
    <property type="entry name" value="FAD-bd_8"/>
</dbReference>
<dbReference type="GO" id="GO:0015677">
    <property type="term" value="P:copper ion import"/>
    <property type="evidence" value="ECO:0007669"/>
    <property type="project" value="TreeGrafter"/>
</dbReference>
<dbReference type="Pfam" id="PF01794">
    <property type="entry name" value="Ferric_reduct"/>
    <property type="match status" value="1"/>
</dbReference>
<evidence type="ECO:0000313" key="15">
    <source>
        <dbReference type="EMBL" id="WWD21807.1"/>
    </source>
</evidence>
<reference evidence="15" key="2">
    <citation type="submission" date="2024-01" db="EMBL/GenBank/DDBJ databases">
        <title>Comparative genomics of Cryptococcus and Kwoniella reveals pathogenesis evolution and contrasting modes of karyotype evolution via chromosome fusion or intercentromeric recombination.</title>
        <authorList>
            <person name="Coelho M.A."/>
            <person name="David-Palma M."/>
            <person name="Shea T."/>
            <person name="Bowers K."/>
            <person name="McGinley-Smith S."/>
            <person name="Mohammad A.W."/>
            <person name="Gnirke A."/>
            <person name="Yurkov A.M."/>
            <person name="Nowrousian M."/>
            <person name="Sun S."/>
            <person name="Cuomo C.A."/>
            <person name="Heitman J."/>
        </authorList>
    </citation>
    <scope>NUCLEOTIDE SEQUENCE</scope>
    <source>
        <strain evidence="15">CBS 12478</strain>
    </source>
</reference>
<comment type="subcellular location">
    <subcellularLocation>
        <location evidence="1">Membrane</location>
        <topology evidence="1">Multi-pass membrane protein</topology>
    </subcellularLocation>
</comment>
<organism evidence="15 16">
    <name type="scientific">Kwoniella shandongensis</name>
    <dbReference type="NCBI Taxonomy" id="1734106"/>
    <lineage>
        <taxon>Eukaryota</taxon>
        <taxon>Fungi</taxon>
        <taxon>Dikarya</taxon>
        <taxon>Basidiomycota</taxon>
        <taxon>Agaricomycotina</taxon>
        <taxon>Tremellomycetes</taxon>
        <taxon>Tremellales</taxon>
        <taxon>Cryptococcaceae</taxon>
        <taxon>Kwoniella</taxon>
    </lineage>
</organism>
<feature type="transmembrane region" description="Helical" evidence="12">
    <location>
        <begin position="262"/>
        <end position="282"/>
    </location>
</feature>
<feature type="region of interest" description="Disordered" evidence="11">
    <location>
        <begin position="499"/>
        <end position="531"/>
    </location>
</feature>
<evidence type="ECO:0000256" key="6">
    <source>
        <dbReference type="ARBA" id="ARBA00022989"/>
    </source>
</evidence>
<keyword evidence="4 12" id="KW-0812">Transmembrane</keyword>
<dbReference type="Gene3D" id="3.40.50.80">
    <property type="entry name" value="Nucleotide-binding domain of ferredoxin-NADP reductase (FNR) module"/>
    <property type="match status" value="1"/>
</dbReference>
<feature type="chain" id="PRO_5042587433" description="FAD-binding FR-type domain-containing protein" evidence="13">
    <location>
        <begin position="19"/>
        <end position="599"/>
    </location>
</feature>
<sequence>MFRLLKLLLVASALPSLAYNYASTKQDPTNCGQGCSSTLGLVTFGDMNVSSGFYASKCNSVYWTTSMYVCMQKYCDDQDFKASWDQFSIYCVEYGASTLMTVEDTKAAVTPNAPVVDCLNVSPKDVYNTTVMPDDHSGEAGQLTLVVWGKETIYTLSDCLGMSTANPTPVFLREQIARYVADRTGIMSFYNMPLLWALAGRNDVLLWLTGWSYNSAYTWIEREILAEEAAEQYWWTGIIATICMSLLLPLSIRAIRQRFYEFFLISHILLALGSLVGCFYHVKIWDGDYDGWMWACTAIWNGLIRLTTTTAIPITPKPGHYYYLYTPRSITPWENHPFTLASWEKGANGGTDLHFLIAPHKGATRKLQKRIAQAESGVTMRILLEGPYGHTDALEPFDHVLLVAGGSGVTAILPYLFTIRQNNSHNSRIRHVTVVWVVKQANYAADVLARELAPTAKLAGLDVQINVYISREVGAKPQDVVNALPEHVESEHIVNILPASAPAGNGSPQSDHEEKFSDNDSKSSSDEVSAALIPGRPEMAEVLRRAVRRLVGAERLAVVACGPGGMCDGLRSAIIATYGSGEGQVSGSTIEYFEESFTW</sequence>
<proteinExistence type="inferred from homology"/>
<name>A0AAJ8N073_9TREE</name>
<protein>
    <recommendedName>
        <fullName evidence="14">FAD-binding FR-type domain-containing protein</fullName>
    </recommendedName>
</protein>
<keyword evidence="3" id="KW-0813">Transport</keyword>
<dbReference type="KEGG" id="ksn:43592030"/>
<dbReference type="GO" id="GO:0000293">
    <property type="term" value="F:ferric-chelate reductase activity"/>
    <property type="evidence" value="ECO:0007669"/>
    <property type="project" value="UniProtKB-ARBA"/>
</dbReference>
<evidence type="ECO:0000259" key="14">
    <source>
        <dbReference type="PROSITE" id="PS51384"/>
    </source>
</evidence>
<dbReference type="SFLD" id="SFLDS00052">
    <property type="entry name" value="Ferric_Reductase_Domain"/>
    <property type="match status" value="1"/>
</dbReference>
<dbReference type="CDD" id="cd06186">
    <property type="entry name" value="NOX_Duox_like_FAD_NADP"/>
    <property type="match status" value="1"/>
</dbReference>
<dbReference type="RefSeq" id="XP_065823886.1">
    <property type="nucleotide sequence ID" value="XM_065967814.1"/>
</dbReference>
<dbReference type="PANTHER" id="PTHR32361">
    <property type="entry name" value="FERRIC/CUPRIC REDUCTASE TRANSMEMBRANE COMPONENT"/>
    <property type="match status" value="1"/>
</dbReference>
<keyword evidence="10" id="KW-0325">Glycoprotein</keyword>
<dbReference type="Pfam" id="PF08022">
    <property type="entry name" value="FAD_binding_8"/>
    <property type="match status" value="1"/>
</dbReference>
<evidence type="ECO:0000256" key="1">
    <source>
        <dbReference type="ARBA" id="ARBA00004141"/>
    </source>
</evidence>
<keyword evidence="9 12" id="KW-0472">Membrane</keyword>
<evidence type="ECO:0000256" key="12">
    <source>
        <dbReference type="SAM" id="Phobius"/>
    </source>
</evidence>
<evidence type="ECO:0000256" key="4">
    <source>
        <dbReference type="ARBA" id="ARBA00022692"/>
    </source>
</evidence>
<dbReference type="Proteomes" id="UP000322225">
    <property type="component" value="Chromosome 11"/>
</dbReference>
<keyword evidence="8" id="KW-0406">Ion transport</keyword>
<evidence type="ECO:0000256" key="9">
    <source>
        <dbReference type="ARBA" id="ARBA00023136"/>
    </source>
</evidence>
<accession>A0AAJ8N073</accession>
<dbReference type="PANTHER" id="PTHR32361:SF9">
    <property type="entry name" value="FERRIC REDUCTASE TRANSMEMBRANE COMPONENT 3-RELATED"/>
    <property type="match status" value="1"/>
</dbReference>
<dbReference type="AlphaFoldDB" id="A0AAJ8N073"/>
<feature type="transmembrane region" description="Helical" evidence="12">
    <location>
        <begin position="233"/>
        <end position="250"/>
    </location>
</feature>
<dbReference type="GeneID" id="43592030"/>
<feature type="domain" description="FAD-binding FR-type" evidence="14">
    <location>
        <begin position="257"/>
        <end position="394"/>
    </location>
</feature>
<dbReference type="InterPro" id="IPR013121">
    <property type="entry name" value="Fe_red_NAD-bd_6"/>
</dbReference>
<feature type="signal peptide" evidence="13">
    <location>
        <begin position="1"/>
        <end position="18"/>
    </location>
</feature>
<dbReference type="Pfam" id="PF08030">
    <property type="entry name" value="NAD_binding_6"/>
    <property type="match status" value="1"/>
</dbReference>
<evidence type="ECO:0000256" key="8">
    <source>
        <dbReference type="ARBA" id="ARBA00023065"/>
    </source>
</evidence>
<dbReference type="PROSITE" id="PS51384">
    <property type="entry name" value="FAD_FR"/>
    <property type="match status" value="1"/>
</dbReference>
<evidence type="ECO:0000256" key="3">
    <source>
        <dbReference type="ARBA" id="ARBA00022448"/>
    </source>
</evidence>
<feature type="transmembrane region" description="Helical" evidence="12">
    <location>
        <begin position="400"/>
        <end position="419"/>
    </location>
</feature>
<keyword evidence="16" id="KW-1185">Reference proteome</keyword>
<evidence type="ECO:0000256" key="5">
    <source>
        <dbReference type="ARBA" id="ARBA00022982"/>
    </source>
</evidence>
<keyword evidence="13" id="KW-0732">Signal</keyword>
<evidence type="ECO:0000256" key="2">
    <source>
        <dbReference type="ARBA" id="ARBA00006278"/>
    </source>
</evidence>
<dbReference type="InterPro" id="IPR017927">
    <property type="entry name" value="FAD-bd_FR_type"/>
</dbReference>
<dbReference type="GO" id="GO:0005886">
    <property type="term" value="C:plasma membrane"/>
    <property type="evidence" value="ECO:0007669"/>
    <property type="project" value="TreeGrafter"/>
</dbReference>